<dbReference type="InterPro" id="IPR022607">
    <property type="entry name" value="Phage_T4_Gp53_baseplate_wedge"/>
</dbReference>
<organism evidence="1">
    <name type="scientific">marine sediment metagenome</name>
    <dbReference type="NCBI Taxonomy" id="412755"/>
    <lineage>
        <taxon>unclassified sequences</taxon>
        <taxon>metagenomes</taxon>
        <taxon>ecological metagenomes</taxon>
    </lineage>
</organism>
<evidence type="ECO:0000313" key="1">
    <source>
        <dbReference type="EMBL" id="KKN58215.1"/>
    </source>
</evidence>
<reference evidence="1" key="1">
    <citation type="journal article" date="2015" name="Nature">
        <title>Complex archaea that bridge the gap between prokaryotes and eukaryotes.</title>
        <authorList>
            <person name="Spang A."/>
            <person name="Saw J.H."/>
            <person name="Jorgensen S.L."/>
            <person name="Zaremba-Niedzwiedzka K."/>
            <person name="Martijn J."/>
            <person name="Lind A.E."/>
            <person name="van Eijk R."/>
            <person name="Schleper C."/>
            <person name="Guy L."/>
            <person name="Ettema T.J."/>
        </authorList>
    </citation>
    <scope>NUCLEOTIDE SEQUENCE</scope>
</reference>
<dbReference type="EMBL" id="LAZR01000771">
    <property type="protein sequence ID" value="KKN58215.1"/>
    <property type="molecule type" value="Genomic_DNA"/>
</dbReference>
<protein>
    <submittedName>
        <fullName evidence="1">Uncharacterized protein</fullName>
    </submittedName>
</protein>
<comment type="caution">
    <text evidence="1">The sequence shown here is derived from an EMBL/GenBank/DDBJ whole genome shotgun (WGS) entry which is preliminary data.</text>
</comment>
<name>A0A0F9RNT5_9ZZZZ</name>
<accession>A0A0F9RNT5</accession>
<proteinExistence type="predicted"/>
<sequence>MVVIYKKNSPYFTTPQRNFLVEFLDILTFRSIPADDTDELIVLSPQFNERPDLLSNELYGTPDLWWVFTVRNPDTIIDPIYDFVTEIEIFVPTRQRIFSLLGL</sequence>
<dbReference type="Pfam" id="PF11246">
    <property type="entry name" value="Phage_gp53"/>
    <property type="match status" value="1"/>
</dbReference>
<dbReference type="AlphaFoldDB" id="A0A0F9RNT5"/>
<gene>
    <name evidence="1" type="ORF">LCGC14_0554350</name>
</gene>